<keyword evidence="11" id="KW-0479">Metal-binding</keyword>
<evidence type="ECO:0000256" key="19">
    <source>
        <dbReference type="RuleBase" id="RU004011"/>
    </source>
</evidence>
<dbReference type="GO" id="GO:0005929">
    <property type="term" value="C:cilium"/>
    <property type="evidence" value="ECO:0007669"/>
    <property type="project" value="UniProtKB-SubCell"/>
</dbReference>
<dbReference type="FunFam" id="1.20.890.10:FF:000008">
    <property type="entry name" value="Nucleoside diphosphate kinase homolog 5"/>
    <property type="match status" value="1"/>
</dbReference>
<dbReference type="PRINTS" id="PR01243">
    <property type="entry name" value="NUCDPKINASE"/>
</dbReference>
<dbReference type="Gene3D" id="3.30.70.141">
    <property type="entry name" value="Nucleoside diphosphate kinase-like domain"/>
    <property type="match status" value="1"/>
</dbReference>
<dbReference type="GO" id="GO:1902176">
    <property type="term" value="P:negative regulation of oxidative stress-induced intrinsic apoptotic signaling pathway"/>
    <property type="evidence" value="ECO:0007669"/>
    <property type="project" value="TreeGrafter"/>
</dbReference>
<dbReference type="GO" id="GO:0046872">
    <property type="term" value="F:metal ion binding"/>
    <property type="evidence" value="ECO:0007669"/>
    <property type="project" value="UniProtKB-KW"/>
</dbReference>
<dbReference type="Proteomes" id="UP000694523">
    <property type="component" value="Unplaced"/>
</dbReference>
<evidence type="ECO:0000313" key="21">
    <source>
        <dbReference type="Ensembl" id="ENSNMLP00000042363.1"/>
    </source>
</evidence>
<dbReference type="AlphaFoldDB" id="A0A8C6UWP6"/>
<dbReference type="PANTHER" id="PTHR46161:SF1">
    <property type="entry name" value="NUCLEOSIDE DIPHOSPHATE KINASE HOMOLOG 5"/>
    <property type="match status" value="1"/>
</dbReference>
<dbReference type="GO" id="GO:0004550">
    <property type="term" value="F:nucleoside diphosphate kinase activity"/>
    <property type="evidence" value="ECO:0007669"/>
    <property type="project" value="InterPro"/>
</dbReference>
<feature type="domain" description="Nucleoside diphosphate kinase-like" evidence="20">
    <location>
        <begin position="11"/>
        <end position="149"/>
    </location>
</feature>
<keyword evidence="10" id="KW-0963">Cytoplasm</keyword>
<evidence type="ECO:0000256" key="16">
    <source>
        <dbReference type="ARBA" id="ARBA00072632"/>
    </source>
</evidence>
<keyword evidence="9" id="KW-0217">Developmental protein</keyword>
<evidence type="ECO:0000256" key="1">
    <source>
        <dbReference type="ARBA" id="ARBA00003465"/>
    </source>
</evidence>
<dbReference type="Gene3D" id="1.20.890.10">
    <property type="entry name" value="cAMP-dependent protein kinase regulatory subunit, dimerization-anchoring domain"/>
    <property type="match status" value="1"/>
</dbReference>
<dbReference type="GO" id="GO:0005634">
    <property type="term" value="C:nucleus"/>
    <property type="evidence" value="ECO:0007669"/>
    <property type="project" value="UniProtKB-SubCell"/>
</dbReference>
<comment type="caution">
    <text evidence="18">Lacks conserved residue(s) required for the propagation of feature annotation.</text>
</comment>
<dbReference type="InterPro" id="IPR007858">
    <property type="entry name" value="Dpy-30_motif"/>
</dbReference>
<dbReference type="PROSITE" id="PS51374">
    <property type="entry name" value="NDPK_LIKE"/>
    <property type="match status" value="1"/>
</dbReference>
<dbReference type="InterPro" id="IPR034907">
    <property type="entry name" value="NDK-like_dom"/>
</dbReference>
<keyword evidence="12" id="KW-0378">Hydrolase</keyword>
<evidence type="ECO:0000256" key="11">
    <source>
        <dbReference type="ARBA" id="ARBA00022723"/>
    </source>
</evidence>
<dbReference type="SMART" id="SM00562">
    <property type="entry name" value="NDK"/>
    <property type="match status" value="1"/>
</dbReference>
<dbReference type="InterPro" id="IPR001564">
    <property type="entry name" value="Nucleoside_diP_kinase"/>
</dbReference>
<dbReference type="GO" id="GO:0006183">
    <property type="term" value="P:GTP biosynthetic process"/>
    <property type="evidence" value="ECO:0007669"/>
    <property type="project" value="InterPro"/>
</dbReference>
<dbReference type="InterPro" id="IPR036850">
    <property type="entry name" value="NDK-like_dom_sf"/>
</dbReference>
<organism evidence="21 22">
    <name type="scientific">Neogobius melanostomus</name>
    <name type="common">round goby</name>
    <dbReference type="NCBI Taxonomy" id="47308"/>
    <lineage>
        <taxon>Eukaryota</taxon>
        <taxon>Metazoa</taxon>
        <taxon>Chordata</taxon>
        <taxon>Craniata</taxon>
        <taxon>Vertebrata</taxon>
        <taxon>Euteleostomi</taxon>
        <taxon>Actinopterygii</taxon>
        <taxon>Neopterygii</taxon>
        <taxon>Teleostei</taxon>
        <taxon>Neoteleostei</taxon>
        <taxon>Acanthomorphata</taxon>
        <taxon>Gobiaria</taxon>
        <taxon>Gobiiformes</taxon>
        <taxon>Gobioidei</taxon>
        <taxon>Gobiidae</taxon>
        <taxon>Benthophilinae</taxon>
        <taxon>Neogobiini</taxon>
        <taxon>Neogobius</taxon>
    </lineage>
</organism>
<evidence type="ECO:0000256" key="17">
    <source>
        <dbReference type="ARBA" id="ARBA00080200"/>
    </source>
</evidence>
<name>A0A8C6UWP6_9GOBI</name>
<evidence type="ECO:0000256" key="8">
    <source>
        <dbReference type="ARBA" id="ARBA00013499"/>
    </source>
</evidence>
<keyword evidence="22" id="KW-1185">Reference proteome</keyword>
<protein>
    <recommendedName>
        <fullName evidence="8">Nucleoside diphosphate kinase B</fullName>
    </recommendedName>
    <alternativeName>
        <fullName evidence="17">3'-5' exonuclease NME5</fullName>
    </alternativeName>
    <alternativeName>
        <fullName evidence="16">Nucleoside diphosphate kinase homolog 5</fullName>
    </alternativeName>
</protein>
<dbReference type="Pfam" id="PF00334">
    <property type="entry name" value="NDK"/>
    <property type="match status" value="1"/>
</dbReference>
<evidence type="ECO:0000256" key="6">
    <source>
        <dbReference type="ARBA" id="ARBA00004510"/>
    </source>
</evidence>
<evidence type="ECO:0000313" key="22">
    <source>
        <dbReference type="Proteomes" id="UP000694523"/>
    </source>
</evidence>
<comment type="subcellular location">
    <subcellularLocation>
        <location evidence="3">Cell projection</location>
        <location evidence="3">Cilium</location>
    </subcellularLocation>
    <subcellularLocation>
        <location evidence="6">Cell projection</location>
        <location evidence="6">Lamellipodium</location>
    </subcellularLocation>
    <subcellularLocation>
        <location evidence="4">Cell projection</location>
        <location evidence="4">Ruffle</location>
    </subcellularLocation>
    <subcellularLocation>
        <location evidence="5">Cytoplasm</location>
    </subcellularLocation>
    <subcellularLocation>
        <location evidence="2">Nucleus</location>
    </subcellularLocation>
</comment>
<dbReference type="GO" id="GO:0016787">
    <property type="term" value="F:hydrolase activity"/>
    <property type="evidence" value="ECO:0007669"/>
    <property type="project" value="UniProtKB-KW"/>
</dbReference>
<dbReference type="Pfam" id="PF05186">
    <property type="entry name" value="Dpy-30"/>
    <property type="match status" value="1"/>
</dbReference>
<accession>A0A8C6UWP6</accession>
<sequence>MGTSSNGRVYVESTLALIKPDAVHNVKEIEDIILHSGFTIVQNRRLKLSKEECGDFYADQNEKPFFSSLTTYMSSGPVHAYTLARENAIAHWKFLMGPASITKARETQPGCIRANYGTSDLLNAVHGSESFVAAEKEIKFIFPNTVIEPLPSREKTEEYLSMHLNPILLLGLTDLCKHKPSDPCIWLANWLMRNNPNQPQICSGITMEVESAIANN</sequence>
<keyword evidence="13" id="KW-0539">Nucleus</keyword>
<evidence type="ECO:0000259" key="20">
    <source>
        <dbReference type="SMART" id="SM00562"/>
    </source>
</evidence>
<dbReference type="GO" id="GO:0005737">
    <property type="term" value="C:cytoplasm"/>
    <property type="evidence" value="ECO:0007669"/>
    <property type="project" value="UniProtKB-SubCell"/>
</dbReference>
<keyword evidence="14" id="KW-0966">Cell projection</keyword>
<evidence type="ECO:0000256" key="5">
    <source>
        <dbReference type="ARBA" id="ARBA00004496"/>
    </source>
</evidence>
<evidence type="ECO:0000256" key="9">
    <source>
        <dbReference type="ARBA" id="ARBA00022473"/>
    </source>
</evidence>
<evidence type="ECO:0000256" key="3">
    <source>
        <dbReference type="ARBA" id="ARBA00004138"/>
    </source>
</evidence>
<reference evidence="21" key="1">
    <citation type="submission" date="2025-08" db="UniProtKB">
        <authorList>
            <consortium name="Ensembl"/>
        </authorList>
    </citation>
    <scope>IDENTIFICATION</scope>
</reference>
<comment type="function">
    <text evidence="1">Major role in the synthesis of nucleoside triphosphates other than ATP.</text>
</comment>
<evidence type="ECO:0000256" key="13">
    <source>
        <dbReference type="ARBA" id="ARBA00023242"/>
    </source>
</evidence>
<dbReference type="GO" id="GO:0030027">
    <property type="term" value="C:lamellipodium"/>
    <property type="evidence" value="ECO:0007669"/>
    <property type="project" value="UniProtKB-SubCell"/>
</dbReference>
<comment type="similarity">
    <text evidence="7 18 19">Belongs to the NDK family.</text>
</comment>
<proteinExistence type="inferred from homology"/>
<evidence type="ECO:0000256" key="10">
    <source>
        <dbReference type="ARBA" id="ARBA00022490"/>
    </source>
</evidence>
<reference evidence="21" key="2">
    <citation type="submission" date="2025-09" db="UniProtKB">
        <authorList>
            <consortium name="Ensembl"/>
        </authorList>
    </citation>
    <scope>IDENTIFICATION</scope>
</reference>
<dbReference type="GO" id="GO:0006241">
    <property type="term" value="P:CTP biosynthetic process"/>
    <property type="evidence" value="ECO:0007669"/>
    <property type="project" value="InterPro"/>
</dbReference>
<evidence type="ECO:0000256" key="18">
    <source>
        <dbReference type="PROSITE-ProRule" id="PRU00706"/>
    </source>
</evidence>
<dbReference type="GO" id="GO:0003341">
    <property type="term" value="P:cilium movement"/>
    <property type="evidence" value="ECO:0007669"/>
    <property type="project" value="TreeGrafter"/>
</dbReference>
<dbReference type="GO" id="GO:0001726">
    <property type="term" value="C:ruffle"/>
    <property type="evidence" value="ECO:0007669"/>
    <property type="project" value="UniProtKB-SubCell"/>
</dbReference>
<keyword evidence="15" id="KW-0131">Cell cycle</keyword>
<dbReference type="FunFam" id="3.30.70.141:FF:000010">
    <property type="entry name" value="Nucleoside diphosphate kinase 7"/>
    <property type="match status" value="1"/>
</dbReference>
<dbReference type="GO" id="GO:0006228">
    <property type="term" value="P:UTP biosynthetic process"/>
    <property type="evidence" value="ECO:0007669"/>
    <property type="project" value="InterPro"/>
</dbReference>
<dbReference type="CDD" id="cd22970">
    <property type="entry name" value="DD_NDKH5-like"/>
    <property type="match status" value="1"/>
</dbReference>
<dbReference type="PANTHER" id="PTHR46161">
    <property type="entry name" value="NUCLEOSIDE DIPHOSPHATE KINASE"/>
    <property type="match status" value="1"/>
</dbReference>
<dbReference type="Ensembl" id="ENSNMLT00000047057.1">
    <property type="protein sequence ID" value="ENSNMLP00000042363.1"/>
    <property type="gene ID" value="ENSNMLG00000025823.1"/>
</dbReference>
<evidence type="ECO:0000256" key="4">
    <source>
        <dbReference type="ARBA" id="ARBA00004466"/>
    </source>
</evidence>
<evidence type="ECO:0000256" key="15">
    <source>
        <dbReference type="ARBA" id="ARBA00023306"/>
    </source>
</evidence>
<dbReference type="SUPFAM" id="SSF54919">
    <property type="entry name" value="Nucleoside diphosphate kinase, NDK"/>
    <property type="match status" value="1"/>
</dbReference>
<evidence type="ECO:0000256" key="12">
    <source>
        <dbReference type="ARBA" id="ARBA00022801"/>
    </source>
</evidence>
<evidence type="ECO:0000256" key="7">
    <source>
        <dbReference type="ARBA" id="ARBA00008142"/>
    </source>
</evidence>
<evidence type="ECO:0000256" key="14">
    <source>
        <dbReference type="ARBA" id="ARBA00023273"/>
    </source>
</evidence>
<evidence type="ECO:0000256" key="2">
    <source>
        <dbReference type="ARBA" id="ARBA00004123"/>
    </source>
</evidence>